<dbReference type="InterPro" id="IPR043737">
    <property type="entry name" value="DUF5682"/>
</dbReference>
<accession>A0ABP6PW63</accession>
<dbReference type="Proteomes" id="UP001501237">
    <property type="component" value="Unassembled WGS sequence"/>
</dbReference>
<comment type="caution">
    <text evidence="1">The sequence shown here is derived from an EMBL/GenBank/DDBJ whole genome shotgun (WGS) entry which is preliminary data.</text>
</comment>
<dbReference type="RefSeq" id="WP_344821294.1">
    <property type="nucleotide sequence ID" value="NZ_BAAAUV010000001.1"/>
</dbReference>
<dbReference type="EMBL" id="BAAAUV010000001">
    <property type="protein sequence ID" value="GAA3193592.1"/>
    <property type="molecule type" value="Genomic_DNA"/>
</dbReference>
<dbReference type="Pfam" id="PF18934">
    <property type="entry name" value="DUF5682"/>
    <property type="match status" value="1"/>
</dbReference>
<dbReference type="InterPro" id="IPR050458">
    <property type="entry name" value="LolB"/>
</dbReference>
<evidence type="ECO:0000313" key="2">
    <source>
        <dbReference type="Proteomes" id="UP001501237"/>
    </source>
</evidence>
<reference evidence="2" key="1">
    <citation type="journal article" date="2019" name="Int. J. Syst. Evol. Microbiol.">
        <title>The Global Catalogue of Microorganisms (GCM) 10K type strain sequencing project: providing services to taxonomists for standard genome sequencing and annotation.</title>
        <authorList>
            <consortium name="The Broad Institute Genomics Platform"/>
            <consortium name="The Broad Institute Genome Sequencing Center for Infectious Disease"/>
            <person name="Wu L."/>
            <person name="Ma J."/>
        </authorList>
    </citation>
    <scope>NUCLEOTIDE SEQUENCE [LARGE SCALE GENOMIC DNA]</scope>
    <source>
        <strain evidence="2">JCM 9377</strain>
    </source>
</reference>
<sequence length="735" mass="77714">MSVVFVGIRHHSPACARLVADTIERVRPAHVLIEGPADMNDRIGELLLGHRLPVALFTYGDGHQSWTPFCDYSPEWAALTGGRAAGAEVRFIDLPAWHPAFAERANRYADAEVRYTEATGRLCAAFAVDNTDALWDRMFEVEAADDLAERLDAYFALVRGDAEASGADTVREEYMAGWIRAAAAADDGPVVVVTGGFHTPALRRLAAGPGPAGWPEVPGVPEGAGSYLVPYSFRRLDAFGGYQSGMPSPGYYQRVWEEGVEAAGRWLTERVAEGLRRRRQPVSTADLIAARTQAEGLARLRGNPAPARTDVLDGLVSALVSDDLEQPLPWSRRAPLAAGAHPAVVEMVAVLSGDRVGALHPGTPAPPLVREVSALLQAHGLDGPGQVGLKLTDPADLERSRLLHRLRVLGVPGPVRDSGPATGLDPVLDERWTLRSDDRRNAVLIEAAVFGATLGEAAAARLAGRPGDPAEVLFDAALCGLTDQAAELATRLTGTVAAAREPGELAETLATVLALWRHDEIFGTADSALLGSLIDAAVTRVLWLAEGLRGGPAADLPRVRAVAAVRDALRHAAPLLSITRETAASIAGRIAADSAAPPDLRGAAHGLAWTLSSKPGRLALPSGALGDWLIGLFAVAREELLTDPELLPILDDLIVSLPAQDFLAGLPALRQAFEFFPPRERETIARSLLALRDTTLTPRALLRTAAPAVLQAEAHALDAAASALLAAHDLPGAAV</sequence>
<gene>
    <name evidence="1" type="ORF">GCM10010468_02960</name>
</gene>
<dbReference type="PANTHER" id="PTHR30634">
    <property type="entry name" value="OUTER MEMBRANE LOLAB LIPOPROTEIN INSERTION APPARATUS"/>
    <property type="match status" value="1"/>
</dbReference>
<protein>
    <submittedName>
        <fullName evidence="1">DUF5682 family protein</fullName>
    </submittedName>
</protein>
<evidence type="ECO:0000313" key="1">
    <source>
        <dbReference type="EMBL" id="GAA3193592.1"/>
    </source>
</evidence>
<name>A0ABP6PW63_9ACTN</name>
<proteinExistence type="predicted"/>
<organism evidence="1 2">
    <name type="scientific">Actinocorallia longicatena</name>
    <dbReference type="NCBI Taxonomy" id="111803"/>
    <lineage>
        <taxon>Bacteria</taxon>
        <taxon>Bacillati</taxon>
        <taxon>Actinomycetota</taxon>
        <taxon>Actinomycetes</taxon>
        <taxon>Streptosporangiales</taxon>
        <taxon>Thermomonosporaceae</taxon>
        <taxon>Actinocorallia</taxon>
    </lineage>
</organism>
<dbReference type="PANTHER" id="PTHR30634:SF7">
    <property type="entry name" value="VWA DOMAIN-CONTAINING PROTEIN"/>
    <property type="match status" value="1"/>
</dbReference>
<keyword evidence="2" id="KW-1185">Reference proteome</keyword>